<dbReference type="PANTHER" id="PTHR46458:SF1">
    <property type="entry name" value="GEO09476P1"/>
    <property type="match status" value="1"/>
</dbReference>
<dbReference type="CDD" id="cd01040">
    <property type="entry name" value="Mb-like"/>
    <property type="match status" value="1"/>
</dbReference>
<dbReference type="PANTHER" id="PTHR46458">
    <property type="entry name" value="BLR2807 PROTEIN"/>
    <property type="match status" value="1"/>
</dbReference>
<dbReference type="AlphaFoldDB" id="A0A194QRY1"/>
<evidence type="ECO:0000313" key="9">
    <source>
        <dbReference type="Proteomes" id="UP000053240"/>
    </source>
</evidence>
<accession>A0A194QRY1</accession>
<dbReference type="GO" id="GO:0046872">
    <property type="term" value="F:metal ion binding"/>
    <property type="evidence" value="ECO:0007669"/>
    <property type="project" value="UniProtKB-KW"/>
</dbReference>
<protein>
    <recommendedName>
        <fullName evidence="7">Globin domain-containing protein</fullName>
    </recommendedName>
</protein>
<dbReference type="SUPFAM" id="SSF46458">
    <property type="entry name" value="Globin-like"/>
    <property type="match status" value="1"/>
</dbReference>
<dbReference type="EMBL" id="KQ461155">
    <property type="protein sequence ID" value="KPJ08247.1"/>
    <property type="molecule type" value="Genomic_DNA"/>
</dbReference>
<evidence type="ECO:0000256" key="5">
    <source>
        <dbReference type="ARBA" id="ARBA00023004"/>
    </source>
</evidence>
<dbReference type="InterPro" id="IPR050532">
    <property type="entry name" value="Globin-like_OT"/>
</dbReference>
<keyword evidence="1 6" id="KW-0813">Transport</keyword>
<dbReference type="GO" id="GO:0020037">
    <property type="term" value="F:heme binding"/>
    <property type="evidence" value="ECO:0007669"/>
    <property type="project" value="InterPro"/>
</dbReference>
<dbReference type="GO" id="GO:0005344">
    <property type="term" value="F:oxygen carrier activity"/>
    <property type="evidence" value="ECO:0007669"/>
    <property type="project" value="UniProtKB-KW"/>
</dbReference>
<dbReference type="Gene3D" id="1.10.490.10">
    <property type="entry name" value="Globins"/>
    <property type="match status" value="1"/>
</dbReference>
<dbReference type="InterPro" id="IPR009050">
    <property type="entry name" value="Globin-like_sf"/>
</dbReference>
<dbReference type="FunCoup" id="A0A194QRY1">
    <property type="interactions" value="71"/>
</dbReference>
<name>A0A194QRY1_PAPMA</name>
<organism evidence="8 9">
    <name type="scientific">Papilio machaon</name>
    <name type="common">Old World swallowtail butterfly</name>
    <dbReference type="NCBI Taxonomy" id="76193"/>
    <lineage>
        <taxon>Eukaryota</taxon>
        <taxon>Metazoa</taxon>
        <taxon>Ecdysozoa</taxon>
        <taxon>Arthropoda</taxon>
        <taxon>Hexapoda</taxon>
        <taxon>Insecta</taxon>
        <taxon>Pterygota</taxon>
        <taxon>Neoptera</taxon>
        <taxon>Endopterygota</taxon>
        <taxon>Lepidoptera</taxon>
        <taxon>Glossata</taxon>
        <taxon>Ditrysia</taxon>
        <taxon>Papilionoidea</taxon>
        <taxon>Papilionidae</taxon>
        <taxon>Papilioninae</taxon>
        <taxon>Papilio</taxon>
    </lineage>
</organism>
<gene>
    <name evidence="8" type="ORF">RR48_12986</name>
</gene>
<keyword evidence="2 6" id="KW-0349">Heme</keyword>
<evidence type="ECO:0000256" key="1">
    <source>
        <dbReference type="ARBA" id="ARBA00022448"/>
    </source>
</evidence>
<evidence type="ECO:0000256" key="6">
    <source>
        <dbReference type="RuleBase" id="RU000356"/>
    </source>
</evidence>
<evidence type="ECO:0000259" key="7">
    <source>
        <dbReference type="Pfam" id="PF00042"/>
    </source>
</evidence>
<dbReference type="GO" id="GO:0019825">
    <property type="term" value="F:oxygen binding"/>
    <property type="evidence" value="ECO:0007669"/>
    <property type="project" value="InterPro"/>
</dbReference>
<proteinExistence type="inferred from homology"/>
<sequence>MVRKLPEEEYESNFQFKAHVINLMSSLDQAVKTLDQPEIVIEMMLKIGDSHRKRKLQEQHFYDLKDVLVKMLIEVLKPDSTTLGAWAKTVDFWYKHIFVSLSGTDGR</sequence>
<evidence type="ECO:0000256" key="4">
    <source>
        <dbReference type="ARBA" id="ARBA00022723"/>
    </source>
</evidence>
<dbReference type="InterPro" id="IPR044399">
    <property type="entry name" value="Mb-like_M"/>
</dbReference>
<keyword evidence="9" id="KW-1185">Reference proteome</keyword>
<dbReference type="InterPro" id="IPR000971">
    <property type="entry name" value="Globin"/>
</dbReference>
<reference evidence="8 9" key="1">
    <citation type="journal article" date="2015" name="Nat. Commun.">
        <title>Outbred genome sequencing and CRISPR/Cas9 gene editing in butterflies.</title>
        <authorList>
            <person name="Li X."/>
            <person name="Fan D."/>
            <person name="Zhang W."/>
            <person name="Liu G."/>
            <person name="Zhang L."/>
            <person name="Zhao L."/>
            <person name="Fang X."/>
            <person name="Chen L."/>
            <person name="Dong Y."/>
            <person name="Chen Y."/>
            <person name="Ding Y."/>
            <person name="Zhao R."/>
            <person name="Feng M."/>
            <person name="Zhu Y."/>
            <person name="Feng Y."/>
            <person name="Jiang X."/>
            <person name="Zhu D."/>
            <person name="Xiang H."/>
            <person name="Feng X."/>
            <person name="Li S."/>
            <person name="Wang J."/>
            <person name="Zhang G."/>
            <person name="Kronforst M.R."/>
            <person name="Wang W."/>
        </authorList>
    </citation>
    <scope>NUCLEOTIDE SEQUENCE [LARGE SCALE GENOMIC DNA]</scope>
    <source>
        <strain evidence="8">Ya'a_city_454_Pm</strain>
        <tissue evidence="8">Whole body</tissue>
    </source>
</reference>
<evidence type="ECO:0000313" key="8">
    <source>
        <dbReference type="EMBL" id="KPJ08247.1"/>
    </source>
</evidence>
<dbReference type="STRING" id="76193.A0A194QRY1"/>
<dbReference type="Proteomes" id="UP000053240">
    <property type="component" value="Unassembled WGS sequence"/>
</dbReference>
<dbReference type="Pfam" id="PF00042">
    <property type="entry name" value="Globin"/>
    <property type="match status" value="1"/>
</dbReference>
<keyword evidence="4" id="KW-0479">Metal-binding</keyword>
<evidence type="ECO:0000256" key="2">
    <source>
        <dbReference type="ARBA" id="ARBA00022617"/>
    </source>
</evidence>
<dbReference type="InParanoid" id="A0A194QRY1"/>
<keyword evidence="3 6" id="KW-0561">Oxygen transport</keyword>
<feature type="domain" description="Globin" evidence="7">
    <location>
        <begin position="8"/>
        <end position="91"/>
    </location>
</feature>
<dbReference type="InterPro" id="IPR012292">
    <property type="entry name" value="Globin/Proto"/>
</dbReference>
<evidence type="ECO:0000256" key="3">
    <source>
        <dbReference type="ARBA" id="ARBA00022621"/>
    </source>
</evidence>
<keyword evidence="5" id="KW-0408">Iron</keyword>
<comment type="similarity">
    <text evidence="6">Belongs to the globin family.</text>
</comment>